<evidence type="ECO:0000313" key="4">
    <source>
        <dbReference type="Proteomes" id="UP000596661"/>
    </source>
</evidence>
<dbReference type="InterPro" id="IPR014756">
    <property type="entry name" value="Ig_E-set"/>
</dbReference>
<dbReference type="PANTHER" id="PTHR11306:SF64">
    <property type="entry name" value="LEGUMINOSIN GROUP578 SECRETED PEPTIDE"/>
    <property type="match status" value="1"/>
</dbReference>
<evidence type="ECO:0000256" key="1">
    <source>
        <dbReference type="SAM" id="MobiDB-lite"/>
    </source>
</evidence>
<reference evidence="3" key="2">
    <citation type="submission" date="2021-03" db="UniProtKB">
        <authorList>
            <consortium name="EnsemblPlants"/>
        </authorList>
    </citation>
    <scope>IDENTIFICATION</scope>
</reference>
<accession>A0A803PY06</accession>
<dbReference type="EnsemblPlants" id="evm.model.06.340">
    <property type="protein sequence ID" value="cds.evm.model.06.340"/>
    <property type="gene ID" value="evm.TU.06.340"/>
</dbReference>
<feature type="region of interest" description="Disordered" evidence="1">
    <location>
        <begin position="167"/>
        <end position="197"/>
    </location>
</feature>
<proteinExistence type="predicted"/>
<dbReference type="SMART" id="SM00737">
    <property type="entry name" value="ML"/>
    <property type="match status" value="1"/>
</dbReference>
<dbReference type="AlphaFoldDB" id="A0A803PY06"/>
<dbReference type="PANTHER" id="PTHR11306">
    <property type="entry name" value="NIEMANN PICK TYPE C2 PROTEIN NPC2-RELATED"/>
    <property type="match status" value="1"/>
</dbReference>
<sequence>MVRLNGKIKHDLMITTYDTTTYAQMVEKALQDEGVVQFFQQPQGTQSVSGVTAPPTFNFCRGSGDLTFDHKRKAPLPSDDNKIDYAIKVHGVEISPDPVVIGKPVSFIISASTGQDIPGGKVVIKVSYFGLQVHTETHNLCEEISCPIAAGNFVLSHSQTLPGFAPPNGKSESAIDGNKLQKPLISVGPVNNSGLSS</sequence>
<protein>
    <recommendedName>
        <fullName evidence="2">MD-2-related lipid-recognition domain-containing protein</fullName>
    </recommendedName>
</protein>
<evidence type="ECO:0000313" key="3">
    <source>
        <dbReference type="EnsemblPlants" id="cds.evm.model.06.340"/>
    </source>
</evidence>
<dbReference type="InterPro" id="IPR003172">
    <property type="entry name" value="ML_dom"/>
</dbReference>
<dbReference type="EMBL" id="UZAU01000557">
    <property type="status" value="NOT_ANNOTATED_CDS"/>
    <property type="molecule type" value="Genomic_DNA"/>
</dbReference>
<reference evidence="3" key="1">
    <citation type="submission" date="2018-11" db="EMBL/GenBank/DDBJ databases">
        <authorList>
            <person name="Grassa J C."/>
        </authorList>
    </citation>
    <scope>NUCLEOTIDE SEQUENCE [LARGE SCALE GENOMIC DNA]</scope>
</reference>
<name>A0A803PY06_CANSA</name>
<evidence type="ECO:0000259" key="2">
    <source>
        <dbReference type="SMART" id="SM00737"/>
    </source>
</evidence>
<organism evidence="3 4">
    <name type="scientific">Cannabis sativa</name>
    <name type="common">Hemp</name>
    <name type="synonym">Marijuana</name>
    <dbReference type="NCBI Taxonomy" id="3483"/>
    <lineage>
        <taxon>Eukaryota</taxon>
        <taxon>Viridiplantae</taxon>
        <taxon>Streptophyta</taxon>
        <taxon>Embryophyta</taxon>
        <taxon>Tracheophyta</taxon>
        <taxon>Spermatophyta</taxon>
        <taxon>Magnoliopsida</taxon>
        <taxon>eudicotyledons</taxon>
        <taxon>Gunneridae</taxon>
        <taxon>Pentapetalae</taxon>
        <taxon>rosids</taxon>
        <taxon>fabids</taxon>
        <taxon>Rosales</taxon>
        <taxon>Cannabaceae</taxon>
        <taxon>Cannabis</taxon>
    </lineage>
</organism>
<keyword evidence="4" id="KW-1185">Reference proteome</keyword>
<dbReference type="Gene3D" id="2.60.40.770">
    <property type="match status" value="1"/>
</dbReference>
<dbReference type="InterPro" id="IPR039670">
    <property type="entry name" value="NPC2-like"/>
</dbReference>
<dbReference type="Pfam" id="PF02221">
    <property type="entry name" value="E1_DerP2_DerF2"/>
    <property type="match status" value="1"/>
</dbReference>
<dbReference type="Proteomes" id="UP000596661">
    <property type="component" value="Chromosome 6"/>
</dbReference>
<dbReference type="SUPFAM" id="SSF81296">
    <property type="entry name" value="E set domains"/>
    <property type="match status" value="1"/>
</dbReference>
<dbReference type="GO" id="GO:0032934">
    <property type="term" value="F:sterol binding"/>
    <property type="evidence" value="ECO:0007669"/>
    <property type="project" value="InterPro"/>
</dbReference>
<dbReference type="Gramene" id="evm.model.06.340">
    <property type="protein sequence ID" value="cds.evm.model.06.340"/>
    <property type="gene ID" value="evm.TU.06.340"/>
</dbReference>
<feature type="domain" description="MD-2-related lipid-recognition" evidence="2">
    <location>
        <begin position="57"/>
        <end position="187"/>
    </location>
</feature>
<dbReference type="GO" id="GO:0015918">
    <property type="term" value="P:sterol transport"/>
    <property type="evidence" value="ECO:0007669"/>
    <property type="project" value="InterPro"/>
</dbReference>